<dbReference type="EMBL" id="FZOT01000025">
    <property type="protein sequence ID" value="SNT32343.1"/>
    <property type="molecule type" value="Genomic_DNA"/>
</dbReference>
<dbReference type="RefSeq" id="WP_245845181.1">
    <property type="nucleotide sequence ID" value="NZ_FZOT01000025.1"/>
</dbReference>
<dbReference type="Gene3D" id="1.20.120.530">
    <property type="entry name" value="GntR ligand-binding domain-like"/>
    <property type="match status" value="1"/>
</dbReference>
<dbReference type="InterPro" id="IPR036388">
    <property type="entry name" value="WH-like_DNA-bd_sf"/>
</dbReference>
<proteinExistence type="predicted"/>
<dbReference type="CDD" id="cd07377">
    <property type="entry name" value="WHTH_GntR"/>
    <property type="match status" value="1"/>
</dbReference>
<dbReference type="Gene3D" id="1.10.10.10">
    <property type="entry name" value="Winged helix-like DNA-binding domain superfamily/Winged helix DNA-binding domain"/>
    <property type="match status" value="1"/>
</dbReference>
<evidence type="ECO:0000313" key="6">
    <source>
        <dbReference type="Proteomes" id="UP000198284"/>
    </source>
</evidence>
<feature type="domain" description="HTH gntR-type" evidence="4">
    <location>
        <begin position="23"/>
        <end position="90"/>
    </location>
</feature>
<evidence type="ECO:0000259" key="4">
    <source>
        <dbReference type="PROSITE" id="PS50949"/>
    </source>
</evidence>
<dbReference type="InterPro" id="IPR000524">
    <property type="entry name" value="Tscrpt_reg_HTH_GntR"/>
</dbReference>
<dbReference type="SUPFAM" id="SSF46785">
    <property type="entry name" value="Winged helix' DNA-binding domain"/>
    <property type="match status" value="1"/>
</dbReference>
<dbReference type="PANTHER" id="PTHR43537">
    <property type="entry name" value="TRANSCRIPTIONAL REGULATOR, GNTR FAMILY"/>
    <property type="match status" value="1"/>
</dbReference>
<keyword evidence="1" id="KW-0805">Transcription regulation</keyword>
<dbReference type="PROSITE" id="PS50949">
    <property type="entry name" value="HTH_GNTR"/>
    <property type="match status" value="1"/>
</dbReference>
<evidence type="ECO:0000256" key="1">
    <source>
        <dbReference type="ARBA" id="ARBA00023015"/>
    </source>
</evidence>
<reference evidence="5 6" key="1">
    <citation type="submission" date="2017-06" db="EMBL/GenBank/DDBJ databases">
        <authorList>
            <person name="Kim H.J."/>
            <person name="Triplett B.A."/>
        </authorList>
    </citation>
    <scope>NUCLEOTIDE SEQUENCE [LARGE SCALE GENOMIC DNA]</scope>
    <source>
        <strain evidence="5 6">U15</strain>
    </source>
</reference>
<dbReference type="PANTHER" id="PTHR43537:SF5">
    <property type="entry name" value="UXU OPERON TRANSCRIPTIONAL REGULATOR"/>
    <property type="match status" value="1"/>
</dbReference>
<dbReference type="InterPro" id="IPR008920">
    <property type="entry name" value="TF_FadR/GntR_C"/>
</dbReference>
<dbReference type="SUPFAM" id="SSF48008">
    <property type="entry name" value="GntR ligand-binding domain-like"/>
    <property type="match status" value="1"/>
</dbReference>
<dbReference type="Pfam" id="PF00392">
    <property type="entry name" value="GntR"/>
    <property type="match status" value="1"/>
</dbReference>
<dbReference type="GO" id="GO:0003677">
    <property type="term" value="F:DNA binding"/>
    <property type="evidence" value="ECO:0007669"/>
    <property type="project" value="UniProtKB-KW"/>
</dbReference>
<evidence type="ECO:0000256" key="3">
    <source>
        <dbReference type="ARBA" id="ARBA00023163"/>
    </source>
</evidence>
<dbReference type="GO" id="GO:0003700">
    <property type="term" value="F:DNA-binding transcription factor activity"/>
    <property type="evidence" value="ECO:0007669"/>
    <property type="project" value="InterPro"/>
</dbReference>
<dbReference type="AlphaFoldDB" id="A0A239LRC4"/>
<sequence length="242" mass="26873">MTLKMPWAKAATEDSLLDQIRHVSLPHVVRDEVLALILRGELAPGDRITEPMVAARLGVSRVPVREALRDLESTGLVESRKHAGVFVRQLSARETADLYELRSVLDAFAGRVAATMPDAALIAKLDRHLASMNAAAETKDVMAYYEANLHFHWDIIHASGNRQICDVYQGAVQKLHLARLKNLSTDVGMLNSLREHHAIVDAIRQGQPERCEALMASHVKTAGERLRKLIFEGDNNEAETHP</sequence>
<dbReference type="SMART" id="SM00895">
    <property type="entry name" value="FCD"/>
    <property type="match status" value="1"/>
</dbReference>
<organism evidence="5 6">
    <name type="scientific">Noviherbaspirillum humi</name>
    <dbReference type="NCBI Taxonomy" id="1688639"/>
    <lineage>
        <taxon>Bacteria</taxon>
        <taxon>Pseudomonadati</taxon>
        <taxon>Pseudomonadota</taxon>
        <taxon>Betaproteobacteria</taxon>
        <taxon>Burkholderiales</taxon>
        <taxon>Oxalobacteraceae</taxon>
        <taxon>Noviherbaspirillum</taxon>
    </lineage>
</organism>
<dbReference type="Proteomes" id="UP000198284">
    <property type="component" value="Unassembled WGS sequence"/>
</dbReference>
<dbReference type="PRINTS" id="PR00035">
    <property type="entry name" value="HTHGNTR"/>
</dbReference>
<accession>A0A239LRC4</accession>
<dbReference type="Pfam" id="PF07729">
    <property type="entry name" value="FCD"/>
    <property type="match status" value="1"/>
</dbReference>
<dbReference type="InterPro" id="IPR011711">
    <property type="entry name" value="GntR_C"/>
</dbReference>
<keyword evidence="3" id="KW-0804">Transcription</keyword>
<name>A0A239LRC4_9BURK</name>
<keyword evidence="2" id="KW-0238">DNA-binding</keyword>
<gene>
    <name evidence="5" type="ORF">SAMN06265795_12515</name>
</gene>
<evidence type="ECO:0000313" key="5">
    <source>
        <dbReference type="EMBL" id="SNT32343.1"/>
    </source>
</evidence>
<protein>
    <submittedName>
        <fullName evidence="5">Transcriptional regulator, GntR family</fullName>
    </submittedName>
</protein>
<dbReference type="InterPro" id="IPR036390">
    <property type="entry name" value="WH_DNA-bd_sf"/>
</dbReference>
<evidence type="ECO:0000256" key="2">
    <source>
        <dbReference type="ARBA" id="ARBA00023125"/>
    </source>
</evidence>
<dbReference type="SMART" id="SM00345">
    <property type="entry name" value="HTH_GNTR"/>
    <property type="match status" value="1"/>
</dbReference>
<keyword evidence="6" id="KW-1185">Reference proteome</keyword>